<evidence type="ECO:0000256" key="10">
    <source>
        <dbReference type="ARBA" id="ARBA00023295"/>
    </source>
</evidence>
<dbReference type="GO" id="GO:0071555">
    <property type="term" value="P:cell wall organization"/>
    <property type="evidence" value="ECO:0007669"/>
    <property type="project" value="UniProtKB-KW"/>
</dbReference>
<proteinExistence type="inferred from homology"/>
<evidence type="ECO:0000256" key="2">
    <source>
        <dbReference type="ARBA" id="ARBA00008834"/>
    </source>
</evidence>
<evidence type="ECO:0000256" key="4">
    <source>
        <dbReference type="ARBA" id="ARBA00022525"/>
    </source>
</evidence>
<keyword evidence="8" id="KW-0865">Zymogen</keyword>
<evidence type="ECO:0000256" key="13">
    <source>
        <dbReference type="ARBA" id="ARBA00083621"/>
    </source>
</evidence>
<keyword evidence="10 15" id="KW-0326">Glycosidase</keyword>
<dbReference type="PANTHER" id="PTHR31884:SF1">
    <property type="entry name" value="POLYGALACTURONASE"/>
    <property type="match status" value="1"/>
</dbReference>
<evidence type="ECO:0000256" key="15">
    <source>
        <dbReference type="RuleBase" id="RU361169"/>
    </source>
</evidence>
<keyword evidence="6" id="KW-0677">Repeat</keyword>
<feature type="active site" evidence="14">
    <location>
        <position position="236"/>
    </location>
</feature>
<dbReference type="GO" id="GO:0004650">
    <property type="term" value="F:polygalacturonase activity"/>
    <property type="evidence" value="ECO:0007669"/>
    <property type="project" value="UniProtKB-EC"/>
</dbReference>
<name>A0A1Q8RRC3_9PEZI</name>
<comment type="similarity">
    <text evidence="2 15">Belongs to the glycosyl hydrolase 28 family.</text>
</comment>
<dbReference type="SMART" id="SM00710">
    <property type="entry name" value="PbH1"/>
    <property type="match status" value="4"/>
</dbReference>
<evidence type="ECO:0000256" key="16">
    <source>
        <dbReference type="SAM" id="SignalP"/>
    </source>
</evidence>
<evidence type="ECO:0000313" key="17">
    <source>
        <dbReference type="EMBL" id="OLN86865.1"/>
    </source>
</evidence>
<dbReference type="PANTHER" id="PTHR31884">
    <property type="entry name" value="POLYGALACTURONASE"/>
    <property type="match status" value="1"/>
</dbReference>
<dbReference type="FunFam" id="2.160.20.10:FF:000002">
    <property type="entry name" value="Endopolygalacturonase D"/>
    <property type="match status" value="1"/>
</dbReference>
<evidence type="ECO:0000256" key="6">
    <source>
        <dbReference type="ARBA" id="ARBA00022737"/>
    </source>
</evidence>
<organism evidence="17 18">
    <name type="scientific">Colletotrichum chlorophyti</name>
    <dbReference type="NCBI Taxonomy" id="708187"/>
    <lineage>
        <taxon>Eukaryota</taxon>
        <taxon>Fungi</taxon>
        <taxon>Dikarya</taxon>
        <taxon>Ascomycota</taxon>
        <taxon>Pezizomycotina</taxon>
        <taxon>Sordariomycetes</taxon>
        <taxon>Hypocreomycetidae</taxon>
        <taxon>Glomerellales</taxon>
        <taxon>Glomerellaceae</taxon>
        <taxon>Colletotrichum</taxon>
    </lineage>
</organism>
<dbReference type="OrthoDB" id="1546079at2759"/>
<dbReference type="InterPro" id="IPR000743">
    <property type="entry name" value="Glyco_hydro_28"/>
</dbReference>
<feature type="signal peptide" evidence="16">
    <location>
        <begin position="1"/>
        <end position="18"/>
    </location>
</feature>
<dbReference type="Pfam" id="PF00295">
    <property type="entry name" value="Glyco_hydro_28"/>
    <property type="match status" value="1"/>
</dbReference>
<keyword evidence="7 15" id="KW-0378">Hydrolase</keyword>
<dbReference type="InterPro" id="IPR011050">
    <property type="entry name" value="Pectin_lyase_fold/virulence"/>
</dbReference>
<dbReference type="Proteomes" id="UP000186583">
    <property type="component" value="Unassembled WGS sequence"/>
</dbReference>
<keyword evidence="5 16" id="KW-0732">Signal</keyword>
<dbReference type="PROSITE" id="PS00502">
    <property type="entry name" value="POLYGALACTURONASE"/>
    <property type="match status" value="1"/>
</dbReference>
<feature type="chain" id="PRO_5012480543" description="endo-polygalacturonase" evidence="16">
    <location>
        <begin position="19"/>
        <end position="371"/>
    </location>
</feature>
<dbReference type="Gene3D" id="2.160.20.10">
    <property type="entry name" value="Single-stranded right-handed beta-helix, Pectin lyase-like"/>
    <property type="match status" value="1"/>
</dbReference>
<dbReference type="EC" id="3.2.1.15" evidence="3"/>
<dbReference type="EMBL" id="MPGH01000108">
    <property type="protein sequence ID" value="OLN86865.1"/>
    <property type="molecule type" value="Genomic_DNA"/>
</dbReference>
<dbReference type="GO" id="GO:0005576">
    <property type="term" value="C:extracellular region"/>
    <property type="evidence" value="ECO:0007669"/>
    <property type="project" value="UniProtKB-SubCell"/>
</dbReference>
<reference evidence="17 18" key="1">
    <citation type="submission" date="2016-11" db="EMBL/GenBank/DDBJ databases">
        <title>Draft Genome Assembly of Colletotrichum chlorophyti a pathogen of herbaceous plants.</title>
        <authorList>
            <person name="Gan P."/>
            <person name="Narusaka M."/>
            <person name="Tsushima A."/>
            <person name="Narusaka Y."/>
            <person name="Takano Y."/>
            <person name="Shirasu K."/>
        </authorList>
    </citation>
    <scope>NUCLEOTIDE SEQUENCE [LARGE SCALE GENOMIC DNA]</scope>
    <source>
        <strain evidence="17 18">NTL11</strain>
    </source>
</reference>
<evidence type="ECO:0000313" key="18">
    <source>
        <dbReference type="Proteomes" id="UP000186583"/>
    </source>
</evidence>
<evidence type="ECO:0000256" key="1">
    <source>
        <dbReference type="ARBA" id="ARBA00004613"/>
    </source>
</evidence>
<protein>
    <recommendedName>
        <fullName evidence="3">endo-polygalacturonase</fullName>
        <ecNumber evidence="3">3.2.1.15</ecNumber>
    </recommendedName>
    <alternativeName>
        <fullName evidence="13">Pectinase</fullName>
    </alternativeName>
</protein>
<comment type="subcellular location">
    <subcellularLocation>
        <location evidence="1">Secreted</location>
    </subcellularLocation>
</comment>
<evidence type="ECO:0000256" key="5">
    <source>
        <dbReference type="ARBA" id="ARBA00022729"/>
    </source>
</evidence>
<evidence type="ECO:0000256" key="12">
    <source>
        <dbReference type="ARBA" id="ARBA00034074"/>
    </source>
</evidence>
<dbReference type="InterPro" id="IPR012334">
    <property type="entry name" value="Pectin_lyas_fold"/>
</dbReference>
<evidence type="ECO:0000256" key="7">
    <source>
        <dbReference type="ARBA" id="ARBA00022801"/>
    </source>
</evidence>
<accession>A0A1Q8RRC3</accession>
<evidence type="ECO:0000256" key="11">
    <source>
        <dbReference type="ARBA" id="ARBA00023316"/>
    </source>
</evidence>
<keyword evidence="4" id="KW-0964">Secreted</keyword>
<evidence type="ECO:0000256" key="3">
    <source>
        <dbReference type="ARBA" id="ARBA00012736"/>
    </source>
</evidence>
<evidence type="ECO:0000256" key="8">
    <source>
        <dbReference type="ARBA" id="ARBA00023145"/>
    </source>
</evidence>
<keyword evidence="11" id="KW-0961">Cell wall biogenesis/degradation</keyword>
<comment type="caution">
    <text evidence="17">The sequence shown here is derived from an EMBL/GenBank/DDBJ whole genome shotgun (WGS) entry which is preliminary data.</text>
</comment>
<dbReference type="GO" id="GO:0045490">
    <property type="term" value="P:pectin catabolic process"/>
    <property type="evidence" value="ECO:0007669"/>
    <property type="project" value="TreeGrafter"/>
</dbReference>
<keyword evidence="9" id="KW-1015">Disulfide bond</keyword>
<gene>
    <name evidence="17" type="ORF">CCHL11_04570</name>
</gene>
<keyword evidence="18" id="KW-1185">Reference proteome</keyword>
<dbReference type="InterPro" id="IPR050434">
    <property type="entry name" value="Glycosyl_hydrlase_28"/>
</dbReference>
<evidence type="ECO:0000256" key="14">
    <source>
        <dbReference type="PROSITE-ProRule" id="PRU10052"/>
    </source>
</evidence>
<comment type="catalytic activity">
    <reaction evidence="12">
        <text>(1,4-alpha-D-galacturonosyl)n+m + H2O = (1,4-alpha-D-galacturonosyl)n + (1,4-alpha-D-galacturonosyl)m.</text>
        <dbReference type="EC" id="3.2.1.15"/>
    </reaction>
</comment>
<dbReference type="AlphaFoldDB" id="A0A1Q8RRC3"/>
<dbReference type="SUPFAM" id="SSF51126">
    <property type="entry name" value="Pectin lyase-like"/>
    <property type="match status" value="1"/>
</dbReference>
<dbReference type="InterPro" id="IPR006626">
    <property type="entry name" value="PbH1"/>
</dbReference>
<dbReference type="STRING" id="708187.A0A1Q8RRC3"/>
<sequence>MQPNFLALLLASISSVAAVPAPAPTAPPSLEHAAAKRATPCTFSGADGYSLASKNKAACATIVLSALSVPSGVPLNLTGLNDNTVVEFQGTTTFGAKPWPGPLFAVSGKSITIRGSGTLDGQGASYWDGGGSSSGKTKPKFFQAHDLTNSRIQDITILNAPVQVFSINNVKTLHVDSVTINNKAGTSQGKNTDGFDIGSSDSVTITNATVYNQDDCVAINSGTNIVFSGGFCSGGHGLSIGSVGGRSNNKVDGVIFSNSQVVNSENGVRVKTISGDTGSVNNVTYKSITLSGITKNGIIVTQAYNGDTATTGVPITDLILNGVTGSVSSSAKEISIDCGSSSSCSNWSWSGVSVTGGSKGTCTNAPKGVSC</sequence>
<evidence type="ECO:0000256" key="9">
    <source>
        <dbReference type="ARBA" id="ARBA00023157"/>
    </source>
</evidence>